<sequence>MKKDILIGACVGFLTGIFLLIILSYLDIDFRNKNIIAPLGVSLLFAAGVWFGYFLSRFLAVFRQFGKFAAVGFLSASIDFAVLNFVSSVSGITAGTTVGLINVPGFLVAVFNGYLWNKLWVFHSVSRGESLFRDFPKFLAVTAMGLLINSGVIVAVTTYIPNSGGLDPKEWLNFAKVVASVAALIWNFTGYRLVVFTKAR</sequence>
<name>A0A1F5WC99_9BACT</name>
<proteinExistence type="inferred from homology"/>
<evidence type="ECO:0000256" key="5">
    <source>
        <dbReference type="ARBA" id="ARBA00023136"/>
    </source>
</evidence>
<organism evidence="8 9">
    <name type="scientific">Candidatus Giovannonibacteria bacterium RIFCSPHIGHO2_02_43_16</name>
    <dbReference type="NCBI Taxonomy" id="1798331"/>
    <lineage>
        <taxon>Bacteria</taxon>
        <taxon>Candidatus Giovannoniibacteriota</taxon>
    </lineage>
</organism>
<dbReference type="STRING" id="1798331.A2W57_03840"/>
<evidence type="ECO:0000256" key="2">
    <source>
        <dbReference type="ARBA" id="ARBA00009399"/>
    </source>
</evidence>
<feature type="transmembrane region" description="Helical" evidence="6">
    <location>
        <begin position="92"/>
        <end position="117"/>
    </location>
</feature>
<protein>
    <recommendedName>
        <fullName evidence="7">GtrA/DPMS transmembrane domain-containing protein</fullName>
    </recommendedName>
</protein>
<accession>A0A1F5WC99</accession>
<dbReference type="InterPro" id="IPR051401">
    <property type="entry name" value="GtrA_CellWall_Glycosyl"/>
</dbReference>
<comment type="caution">
    <text evidence="8">The sequence shown here is derived from an EMBL/GenBank/DDBJ whole genome shotgun (WGS) entry which is preliminary data.</text>
</comment>
<reference evidence="8 9" key="1">
    <citation type="journal article" date="2016" name="Nat. Commun.">
        <title>Thousands of microbial genomes shed light on interconnected biogeochemical processes in an aquifer system.</title>
        <authorList>
            <person name="Anantharaman K."/>
            <person name="Brown C.T."/>
            <person name="Hug L.A."/>
            <person name="Sharon I."/>
            <person name="Castelle C.J."/>
            <person name="Probst A.J."/>
            <person name="Thomas B.C."/>
            <person name="Singh A."/>
            <person name="Wilkins M.J."/>
            <person name="Karaoz U."/>
            <person name="Brodie E.L."/>
            <person name="Williams K.H."/>
            <person name="Hubbard S.S."/>
            <person name="Banfield J.F."/>
        </authorList>
    </citation>
    <scope>NUCLEOTIDE SEQUENCE [LARGE SCALE GENOMIC DNA]</scope>
</reference>
<feature type="transmembrane region" description="Helical" evidence="6">
    <location>
        <begin position="138"/>
        <end position="160"/>
    </location>
</feature>
<keyword evidence="4 6" id="KW-1133">Transmembrane helix</keyword>
<evidence type="ECO:0000256" key="6">
    <source>
        <dbReference type="SAM" id="Phobius"/>
    </source>
</evidence>
<feature type="domain" description="GtrA/DPMS transmembrane" evidence="7">
    <location>
        <begin position="67"/>
        <end position="196"/>
    </location>
</feature>
<feature type="transmembrane region" description="Helical" evidence="6">
    <location>
        <begin position="68"/>
        <end position="86"/>
    </location>
</feature>
<dbReference type="Proteomes" id="UP000178276">
    <property type="component" value="Unassembled WGS sequence"/>
</dbReference>
<dbReference type="PANTHER" id="PTHR38459">
    <property type="entry name" value="PROPHAGE BACTOPRENOL-LINKED GLUCOSE TRANSLOCASE HOMOLOG"/>
    <property type="match status" value="1"/>
</dbReference>
<feature type="transmembrane region" description="Helical" evidence="6">
    <location>
        <begin position="5"/>
        <end position="23"/>
    </location>
</feature>
<dbReference type="InterPro" id="IPR007267">
    <property type="entry name" value="GtrA_DPMS_TM"/>
</dbReference>
<evidence type="ECO:0000256" key="4">
    <source>
        <dbReference type="ARBA" id="ARBA00022989"/>
    </source>
</evidence>
<dbReference type="AlphaFoldDB" id="A0A1F5WC99"/>
<feature type="transmembrane region" description="Helical" evidence="6">
    <location>
        <begin position="172"/>
        <end position="194"/>
    </location>
</feature>
<evidence type="ECO:0000313" key="9">
    <source>
        <dbReference type="Proteomes" id="UP000178276"/>
    </source>
</evidence>
<keyword evidence="3 6" id="KW-0812">Transmembrane</keyword>
<dbReference type="GO" id="GO:0005886">
    <property type="term" value="C:plasma membrane"/>
    <property type="evidence" value="ECO:0007669"/>
    <property type="project" value="TreeGrafter"/>
</dbReference>
<evidence type="ECO:0000313" key="8">
    <source>
        <dbReference type="EMBL" id="OGF73349.1"/>
    </source>
</evidence>
<comment type="similarity">
    <text evidence="2">Belongs to the GtrA family.</text>
</comment>
<comment type="subcellular location">
    <subcellularLocation>
        <location evidence="1">Membrane</location>
        <topology evidence="1">Multi-pass membrane protein</topology>
    </subcellularLocation>
</comment>
<keyword evidence="5 6" id="KW-0472">Membrane</keyword>
<evidence type="ECO:0000256" key="1">
    <source>
        <dbReference type="ARBA" id="ARBA00004141"/>
    </source>
</evidence>
<dbReference type="PANTHER" id="PTHR38459:SF1">
    <property type="entry name" value="PROPHAGE BACTOPRENOL-LINKED GLUCOSE TRANSLOCASE HOMOLOG"/>
    <property type="match status" value="1"/>
</dbReference>
<dbReference type="Pfam" id="PF04138">
    <property type="entry name" value="GtrA_DPMS_TM"/>
    <property type="match status" value="1"/>
</dbReference>
<feature type="transmembrane region" description="Helical" evidence="6">
    <location>
        <begin position="35"/>
        <end position="56"/>
    </location>
</feature>
<gene>
    <name evidence="8" type="ORF">A2W57_03840</name>
</gene>
<evidence type="ECO:0000259" key="7">
    <source>
        <dbReference type="Pfam" id="PF04138"/>
    </source>
</evidence>
<dbReference type="GO" id="GO:0000271">
    <property type="term" value="P:polysaccharide biosynthetic process"/>
    <property type="evidence" value="ECO:0007669"/>
    <property type="project" value="InterPro"/>
</dbReference>
<evidence type="ECO:0000256" key="3">
    <source>
        <dbReference type="ARBA" id="ARBA00022692"/>
    </source>
</evidence>
<dbReference type="EMBL" id="MFHJ01000049">
    <property type="protein sequence ID" value="OGF73349.1"/>
    <property type="molecule type" value="Genomic_DNA"/>
</dbReference>